<dbReference type="Pfam" id="PF24178">
    <property type="entry name" value="Subterisin"/>
    <property type="match status" value="1"/>
</dbReference>
<dbReference type="Proteomes" id="UP000265366">
    <property type="component" value="Unassembled WGS sequence"/>
</dbReference>
<dbReference type="NCBIfam" id="NF033522">
    <property type="entry name" value="lasso_benenodin"/>
    <property type="match status" value="1"/>
</dbReference>
<dbReference type="EMBL" id="QXFM01000083">
    <property type="protein sequence ID" value="RIV86971.1"/>
    <property type="molecule type" value="Genomic_DNA"/>
</dbReference>
<dbReference type="InterPro" id="IPR049805">
    <property type="entry name" value="Lasso_benenodin"/>
</dbReference>
<proteinExistence type="predicted"/>
<dbReference type="AlphaFoldDB" id="A0A3A1P6A2"/>
<dbReference type="OrthoDB" id="7596945at2"/>
<comment type="caution">
    <text evidence="1">The sequence shown here is derived from an EMBL/GenBank/DDBJ whole genome shotgun (WGS) entry which is preliminary data.</text>
</comment>
<name>A0A3A1P6A2_9SPHN</name>
<evidence type="ECO:0000313" key="2">
    <source>
        <dbReference type="Proteomes" id="UP000265366"/>
    </source>
</evidence>
<keyword evidence="2" id="KW-1185">Reference proteome</keyword>
<dbReference type="RefSeq" id="WP_010240188.1">
    <property type="nucleotide sequence ID" value="NZ_QXFM01000083.1"/>
</dbReference>
<gene>
    <name evidence="1" type="ORF">D2V17_09240</name>
</gene>
<evidence type="ECO:0000313" key="1">
    <source>
        <dbReference type="EMBL" id="RIV86971.1"/>
    </source>
</evidence>
<protein>
    <submittedName>
        <fullName evidence="1">Benenodin family lasso peptide</fullName>
    </submittedName>
</protein>
<organism evidence="1 2">
    <name type="scientific">Aurantiacibacter xanthus</name>
    <dbReference type="NCBI Taxonomy" id="1784712"/>
    <lineage>
        <taxon>Bacteria</taxon>
        <taxon>Pseudomonadati</taxon>
        <taxon>Pseudomonadota</taxon>
        <taxon>Alphaproteobacteria</taxon>
        <taxon>Sphingomonadales</taxon>
        <taxon>Erythrobacteraceae</taxon>
        <taxon>Aurantiacibacter</taxon>
    </lineage>
</organism>
<reference evidence="1 2" key="1">
    <citation type="submission" date="2018-08" db="EMBL/GenBank/DDBJ databases">
        <title>Erythrobacter zhengii sp.nov., a bacterium isolated from deep-sea sediment.</title>
        <authorList>
            <person name="Fang C."/>
            <person name="Wu Y.-H."/>
            <person name="Sun C."/>
            <person name="Wang H."/>
            <person name="Cheng H."/>
            <person name="Meng F.-X."/>
            <person name="Wang C.-S."/>
            <person name="Xu X.-W."/>
        </authorList>
    </citation>
    <scope>NUCLEOTIDE SEQUENCE [LARGE SCALE GENOMIC DNA]</scope>
    <source>
        <strain evidence="1 2">CCTCC AB 2015396</strain>
    </source>
</reference>
<sequence length="45" mass="4766">MKEFDHNQNEVIDLGKASVETKGAVGFYIDASGGQLANSPGLLDE</sequence>
<accession>A0A3A1P6A2</accession>